<dbReference type="EMBL" id="JAKVTV010000001">
    <property type="protein sequence ID" value="MCH4822544.1"/>
    <property type="molecule type" value="Genomic_DNA"/>
</dbReference>
<dbReference type="Pfam" id="PF05635">
    <property type="entry name" value="23S_rRNA_IVP"/>
    <property type="match status" value="1"/>
</dbReference>
<proteinExistence type="predicted"/>
<dbReference type="InterPro" id="IPR012657">
    <property type="entry name" value="23S_rRNA-intervening_sequence"/>
</dbReference>
<dbReference type="PANTHER" id="PTHR38471">
    <property type="entry name" value="FOUR HELIX BUNDLE PROTEIN"/>
    <property type="match status" value="1"/>
</dbReference>
<dbReference type="PANTHER" id="PTHR38471:SF2">
    <property type="entry name" value="FOUR HELIX BUNDLE PROTEIN"/>
    <property type="match status" value="1"/>
</dbReference>
<dbReference type="AlphaFoldDB" id="A0A9X1V1T5"/>
<reference evidence="1" key="1">
    <citation type="submission" date="2022-03" db="EMBL/GenBank/DDBJ databases">
        <title>Gramella crocea sp. nov., isolated from activated sludge of a seafood processing plant.</title>
        <authorList>
            <person name="Zhang X."/>
        </authorList>
    </citation>
    <scope>NUCLEOTIDE SEQUENCE</scope>
    <source>
        <strain evidence="1">YJ019</strain>
    </source>
</reference>
<dbReference type="SUPFAM" id="SSF158446">
    <property type="entry name" value="IVS-encoded protein-like"/>
    <property type="match status" value="1"/>
</dbReference>
<evidence type="ECO:0000313" key="1">
    <source>
        <dbReference type="EMBL" id="MCH4822544.1"/>
    </source>
</evidence>
<evidence type="ECO:0000313" key="2">
    <source>
        <dbReference type="Proteomes" id="UP001139226"/>
    </source>
</evidence>
<gene>
    <name evidence="1" type="ORF">ML462_05105</name>
</gene>
<accession>A0A9X1V1T5</accession>
<dbReference type="Gene3D" id="1.20.1440.60">
    <property type="entry name" value="23S rRNA-intervening sequence"/>
    <property type="match status" value="1"/>
</dbReference>
<keyword evidence="2" id="KW-1185">Reference proteome</keyword>
<organism evidence="1 2">
    <name type="scientific">Christiangramia lutea</name>
    <dbReference type="NCBI Taxonomy" id="1607951"/>
    <lineage>
        <taxon>Bacteria</taxon>
        <taxon>Pseudomonadati</taxon>
        <taxon>Bacteroidota</taxon>
        <taxon>Flavobacteriia</taxon>
        <taxon>Flavobacteriales</taxon>
        <taxon>Flavobacteriaceae</taxon>
        <taxon>Christiangramia</taxon>
    </lineage>
</organism>
<protein>
    <submittedName>
        <fullName evidence="1">Four helix bundle protein</fullName>
    </submittedName>
</protein>
<dbReference type="RefSeq" id="WP_240712671.1">
    <property type="nucleotide sequence ID" value="NZ_JAKVTV010000001.1"/>
</dbReference>
<sequence>MESRKNIVLEKSIDFSLELINFCEALKSEKKYVIADQLLRSGTIIGANVHEAQNSESKLDFIHKIKIALKELEETKYWMTLCEKSKSYPFENSLKLKLDELGLILYKIVSTSKNNLKK</sequence>
<name>A0A9X1V1T5_9FLAO</name>
<dbReference type="Proteomes" id="UP001139226">
    <property type="component" value="Unassembled WGS sequence"/>
</dbReference>
<dbReference type="InterPro" id="IPR036583">
    <property type="entry name" value="23S_rRNA_IVS_sf"/>
</dbReference>
<comment type="caution">
    <text evidence="1">The sequence shown here is derived from an EMBL/GenBank/DDBJ whole genome shotgun (WGS) entry which is preliminary data.</text>
</comment>
<dbReference type="PIRSF" id="PIRSF035652">
    <property type="entry name" value="CHP02436"/>
    <property type="match status" value="1"/>
</dbReference>
<dbReference type="NCBIfam" id="TIGR02436">
    <property type="entry name" value="four helix bundle protein"/>
    <property type="match status" value="1"/>
</dbReference>